<sequence>MNPHKALEDRLADWFWLCDHFKQKSFRFTGFGWNLKEIMHLKIFCFCYIPFLKLHCYHLVVPFNILPDSTTIGKMDLTTWRHYDIKYHSPRFIFHGCYKCAVTKEAMVLVSCA</sequence>
<dbReference type="Gramene" id="OMERI01G20540.1">
    <property type="protein sequence ID" value="OMERI01G20540.1"/>
    <property type="gene ID" value="OMERI01G20540"/>
</dbReference>
<proteinExistence type="predicted"/>
<evidence type="ECO:0000313" key="2">
    <source>
        <dbReference type="Proteomes" id="UP000008021"/>
    </source>
</evidence>
<dbReference type="AlphaFoldDB" id="A0A0E0C4I5"/>
<reference evidence="1" key="2">
    <citation type="submission" date="2018-05" db="EMBL/GenBank/DDBJ databases">
        <title>OmerRS3 (Oryza meridionalis Reference Sequence Version 3).</title>
        <authorList>
            <person name="Zhang J."/>
            <person name="Kudrna D."/>
            <person name="Lee S."/>
            <person name="Talag J."/>
            <person name="Welchert J."/>
            <person name="Wing R.A."/>
        </authorList>
    </citation>
    <scope>NUCLEOTIDE SEQUENCE [LARGE SCALE GENOMIC DNA]</scope>
    <source>
        <strain evidence="1">cv. OR44</strain>
    </source>
</reference>
<reference evidence="1" key="1">
    <citation type="submission" date="2015-04" db="UniProtKB">
        <authorList>
            <consortium name="EnsemblPlants"/>
        </authorList>
    </citation>
    <scope>IDENTIFICATION</scope>
</reference>
<name>A0A0E0C4I5_9ORYZ</name>
<accession>A0A0E0C4I5</accession>
<dbReference type="HOGENOM" id="CLU_2137465_0_0_1"/>
<organism evidence="1">
    <name type="scientific">Oryza meridionalis</name>
    <dbReference type="NCBI Taxonomy" id="40149"/>
    <lineage>
        <taxon>Eukaryota</taxon>
        <taxon>Viridiplantae</taxon>
        <taxon>Streptophyta</taxon>
        <taxon>Embryophyta</taxon>
        <taxon>Tracheophyta</taxon>
        <taxon>Spermatophyta</taxon>
        <taxon>Magnoliopsida</taxon>
        <taxon>Liliopsida</taxon>
        <taxon>Poales</taxon>
        <taxon>Poaceae</taxon>
        <taxon>BOP clade</taxon>
        <taxon>Oryzoideae</taxon>
        <taxon>Oryzeae</taxon>
        <taxon>Oryzinae</taxon>
        <taxon>Oryza</taxon>
    </lineage>
</organism>
<keyword evidence="2" id="KW-1185">Reference proteome</keyword>
<dbReference type="Proteomes" id="UP000008021">
    <property type="component" value="Chromosome 1"/>
</dbReference>
<evidence type="ECO:0000313" key="1">
    <source>
        <dbReference type="EnsemblPlants" id="OMERI01G20540.1"/>
    </source>
</evidence>
<protein>
    <submittedName>
        <fullName evidence="1">Uncharacterized protein</fullName>
    </submittedName>
</protein>
<dbReference type="EnsemblPlants" id="OMERI01G20540.1">
    <property type="protein sequence ID" value="OMERI01G20540.1"/>
    <property type="gene ID" value="OMERI01G20540"/>
</dbReference>